<evidence type="ECO:0000313" key="7">
    <source>
        <dbReference type="Proteomes" id="UP001149074"/>
    </source>
</evidence>
<feature type="domain" description="Zn(2)-C6 fungal-type" evidence="5">
    <location>
        <begin position="10"/>
        <end position="38"/>
    </location>
</feature>
<dbReference type="SUPFAM" id="SSF57701">
    <property type="entry name" value="Zn2/Cys6 DNA-binding domain"/>
    <property type="match status" value="1"/>
</dbReference>
<dbReference type="InterPro" id="IPR036864">
    <property type="entry name" value="Zn2-C6_fun-type_DNA-bd_sf"/>
</dbReference>
<dbReference type="GO" id="GO:0000981">
    <property type="term" value="F:DNA-binding transcription factor activity, RNA polymerase II-specific"/>
    <property type="evidence" value="ECO:0007669"/>
    <property type="project" value="InterPro"/>
</dbReference>
<dbReference type="Proteomes" id="UP001149074">
    <property type="component" value="Unassembled WGS sequence"/>
</dbReference>
<dbReference type="GO" id="GO:0003677">
    <property type="term" value="F:DNA binding"/>
    <property type="evidence" value="ECO:0007669"/>
    <property type="project" value="UniProtKB-KW"/>
</dbReference>
<dbReference type="PANTHER" id="PTHR38111">
    <property type="entry name" value="ZN(2)-C6 FUNGAL-TYPE DOMAIN-CONTAINING PROTEIN-RELATED"/>
    <property type="match status" value="1"/>
</dbReference>
<organism evidence="6 7">
    <name type="scientific">Penicillium argentinense</name>
    <dbReference type="NCBI Taxonomy" id="1131581"/>
    <lineage>
        <taxon>Eukaryota</taxon>
        <taxon>Fungi</taxon>
        <taxon>Dikarya</taxon>
        <taxon>Ascomycota</taxon>
        <taxon>Pezizomycotina</taxon>
        <taxon>Eurotiomycetes</taxon>
        <taxon>Eurotiomycetidae</taxon>
        <taxon>Eurotiales</taxon>
        <taxon>Aspergillaceae</taxon>
        <taxon>Penicillium</taxon>
    </lineage>
</organism>
<dbReference type="EMBL" id="JAPQKI010000002">
    <property type="protein sequence ID" value="KAJ5110642.1"/>
    <property type="molecule type" value="Genomic_DNA"/>
</dbReference>
<protein>
    <recommendedName>
        <fullName evidence="5">Zn(2)-C6 fungal-type domain-containing protein</fullName>
    </recommendedName>
</protein>
<dbReference type="SMART" id="SM00066">
    <property type="entry name" value="GAL4"/>
    <property type="match status" value="1"/>
</dbReference>
<reference evidence="6" key="1">
    <citation type="submission" date="2022-11" db="EMBL/GenBank/DDBJ databases">
        <authorList>
            <person name="Petersen C."/>
        </authorList>
    </citation>
    <scope>NUCLEOTIDE SEQUENCE</scope>
    <source>
        <strain evidence="6">IBT 30761</strain>
    </source>
</reference>
<dbReference type="CDD" id="cd00067">
    <property type="entry name" value="GAL4"/>
    <property type="match status" value="1"/>
</dbReference>
<evidence type="ECO:0000259" key="5">
    <source>
        <dbReference type="PROSITE" id="PS50048"/>
    </source>
</evidence>
<evidence type="ECO:0000256" key="4">
    <source>
        <dbReference type="ARBA" id="ARBA00023242"/>
    </source>
</evidence>
<evidence type="ECO:0000256" key="2">
    <source>
        <dbReference type="ARBA" id="ARBA00023125"/>
    </source>
</evidence>
<dbReference type="PANTHER" id="PTHR38111:SF11">
    <property type="entry name" value="TRANSCRIPTION FACTOR DOMAIN-CONTAINING PROTEIN-RELATED"/>
    <property type="match status" value="1"/>
</dbReference>
<gene>
    <name evidence="6" type="ORF">N7532_001177</name>
</gene>
<keyword evidence="1" id="KW-0805">Transcription regulation</keyword>
<keyword evidence="2" id="KW-0238">DNA-binding</keyword>
<dbReference type="Pfam" id="PF00172">
    <property type="entry name" value="Zn_clus"/>
    <property type="match status" value="1"/>
</dbReference>
<dbReference type="GeneID" id="81352650"/>
<dbReference type="InterPro" id="IPR001138">
    <property type="entry name" value="Zn2Cys6_DnaBD"/>
</dbReference>
<dbReference type="RefSeq" id="XP_056478712.1">
    <property type="nucleotide sequence ID" value="XM_056613671.1"/>
</dbReference>
<dbReference type="AlphaFoldDB" id="A0A9W9KM92"/>
<dbReference type="InterPro" id="IPR053178">
    <property type="entry name" value="Osmoadaptation_assoc"/>
</dbReference>
<dbReference type="OrthoDB" id="4491390at2759"/>
<comment type="caution">
    <text evidence="6">The sequence shown here is derived from an EMBL/GenBank/DDBJ whole genome shotgun (WGS) entry which is preliminary data.</text>
</comment>
<dbReference type="PROSITE" id="PS00463">
    <property type="entry name" value="ZN2_CY6_FUNGAL_1"/>
    <property type="match status" value="1"/>
</dbReference>
<reference evidence="6" key="2">
    <citation type="journal article" date="2023" name="IMA Fungus">
        <title>Comparative genomic study of the Penicillium genus elucidates a diverse pangenome and 15 lateral gene transfer events.</title>
        <authorList>
            <person name="Petersen C."/>
            <person name="Sorensen T."/>
            <person name="Nielsen M.R."/>
            <person name="Sondergaard T.E."/>
            <person name="Sorensen J.L."/>
            <person name="Fitzpatrick D.A."/>
            <person name="Frisvad J.C."/>
            <person name="Nielsen K.L."/>
        </authorList>
    </citation>
    <scope>NUCLEOTIDE SEQUENCE</scope>
    <source>
        <strain evidence="6">IBT 30761</strain>
    </source>
</reference>
<evidence type="ECO:0000256" key="3">
    <source>
        <dbReference type="ARBA" id="ARBA00023163"/>
    </source>
</evidence>
<dbReference type="GO" id="GO:0008270">
    <property type="term" value="F:zinc ion binding"/>
    <property type="evidence" value="ECO:0007669"/>
    <property type="project" value="InterPro"/>
</dbReference>
<keyword evidence="4" id="KW-0539">Nucleus</keyword>
<sequence>MGGIPYQSPGCKACRKRKVRCDLGKPECMRCLKRKTPCPGYDKDRIFVHNQTTSQGEGNGSHVRYLGRARQLILPLAVSSGPVVRSQVVSTFLDASFPADIGFSDAVDALPNLVVNITMRPSKSEMLERALVAASCMYLGRIKQDDALVCTGVQHYDIAIRHMSGMLYRKAHTDDMIYTTVIFQLLQSLYCPYGLRAWLAHTAGTNALLRHCYQYASTDTLVDVIYHKLQKLMVIHSTIVIKWPESEYTYLRQNTIGTPLDGLFDIFAVLASLLAATEQINHADLEACQALLQNCYSHRQSILRWYSQNQGFICGPPMFCDPSENLCPRLPPTDDLFGVSYRFTSLDHARLHIFYWTSLAMIQCLIYQSKILVLAHYYASGLFPVDPATHEEYILSAHYTDEICRAIPFCLQPKTKLAGARIVIPAIPHICRPYTHLRDQDKFLWCESVSSVLVEIGFHMAVPLRQTARKYWSLSADPHMNSMLSLSARWEISDDEQAPPVTNYGKRAEMPLATSASRCQQFETEYSDN</sequence>
<evidence type="ECO:0000256" key="1">
    <source>
        <dbReference type="ARBA" id="ARBA00023015"/>
    </source>
</evidence>
<keyword evidence="7" id="KW-1185">Reference proteome</keyword>
<dbReference type="Gene3D" id="4.10.240.10">
    <property type="entry name" value="Zn(2)-C6 fungal-type DNA-binding domain"/>
    <property type="match status" value="1"/>
</dbReference>
<accession>A0A9W9KM92</accession>
<proteinExistence type="predicted"/>
<dbReference type="PROSITE" id="PS50048">
    <property type="entry name" value="ZN2_CY6_FUNGAL_2"/>
    <property type="match status" value="1"/>
</dbReference>
<keyword evidence="3" id="KW-0804">Transcription</keyword>
<name>A0A9W9KM92_9EURO</name>
<evidence type="ECO:0000313" key="6">
    <source>
        <dbReference type="EMBL" id="KAJ5110642.1"/>
    </source>
</evidence>